<dbReference type="RefSeq" id="WP_008622848.1">
    <property type="nucleotide sequence ID" value="NZ_JH376642.1"/>
</dbReference>
<reference evidence="1 2" key="1">
    <citation type="submission" date="2011-03" db="EMBL/GenBank/DDBJ databases">
        <authorList>
            <person name="Weinstock G."/>
            <person name="Sodergren E."/>
            <person name="Clifton S."/>
            <person name="Fulton L."/>
            <person name="Fulton B."/>
            <person name="Courtney L."/>
            <person name="Fronick C."/>
            <person name="Harrison M."/>
            <person name="Strong C."/>
            <person name="Farmer C."/>
            <person name="Delahaunty K."/>
            <person name="Markovic C."/>
            <person name="Hall O."/>
            <person name="Minx P."/>
            <person name="Tomlinson C."/>
            <person name="Mitreva M."/>
            <person name="Hou S."/>
            <person name="Chen J."/>
            <person name="Wollam A."/>
            <person name="Pepin K.H."/>
            <person name="Johnson M."/>
            <person name="Bhonagiri V."/>
            <person name="Zhang X."/>
            <person name="Suruliraj S."/>
            <person name="Warren W."/>
            <person name="Chinwalla A."/>
            <person name="Mardis E.R."/>
            <person name="Wilson R.K."/>
        </authorList>
    </citation>
    <scope>NUCLEOTIDE SEQUENCE [LARGE SCALE GENOMIC DNA]</scope>
    <source>
        <strain evidence="1 2">YIT 11840</strain>
    </source>
</reference>
<sequence>MNEVMKNEAKECLDMIASQVKARINRCVEEADKYTKDMNEDYEHFFCWYSEDMYKVQLRLKIYRELQKVVNDDSLCETLGWMNHMVEGFTDDLLCGSVQNHSTNASFNTAHLLDREVKQQVVREFKMMLARINNGGTEK</sequence>
<comment type="caution">
    <text evidence="1">The sequence shown here is derived from an EMBL/GenBank/DDBJ whole genome shotgun (WGS) entry which is preliminary data.</text>
</comment>
<dbReference type="Proteomes" id="UP000003598">
    <property type="component" value="Unassembled WGS sequence"/>
</dbReference>
<dbReference type="AlphaFoldDB" id="G5SW69"/>
<dbReference type="HOGENOM" id="CLU_1871320_0_0_10"/>
<dbReference type="GeneID" id="93558824"/>
<accession>G5SW69</accession>
<gene>
    <name evidence="1" type="ORF">HMPREF9441_03641</name>
</gene>
<dbReference type="PATRIC" id="fig|762968.3.peg.3199"/>
<name>G5SW69_9BACT</name>
<dbReference type="STRING" id="762968.HMPREF9441_03641"/>
<proteinExistence type="predicted"/>
<organism evidence="1 2">
    <name type="scientific">Paraprevotella clara YIT 11840</name>
    <dbReference type="NCBI Taxonomy" id="762968"/>
    <lineage>
        <taxon>Bacteria</taxon>
        <taxon>Pseudomonadati</taxon>
        <taxon>Bacteroidota</taxon>
        <taxon>Bacteroidia</taxon>
        <taxon>Bacteroidales</taxon>
        <taxon>Prevotellaceae</taxon>
        <taxon>Paraprevotella</taxon>
    </lineage>
</organism>
<evidence type="ECO:0000313" key="1">
    <source>
        <dbReference type="EMBL" id="EHG98534.1"/>
    </source>
</evidence>
<protein>
    <submittedName>
        <fullName evidence="1">Uncharacterized protein</fullName>
    </submittedName>
</protein>
<dbReference type="OrthoDB" id="1027383at2"/>
<dbReference type="EMBL" id="AFFY01000074">
    <property type="protein sequence ID" value="EHG98534.1"/>
    <property type="molecule type" value="Genomic_DNA"/>
</dbReference>
<keyword evidence="2" id="KW-1185">Reference proteome</keyword>
<evidence type="ECO:0000313" key="2">
    <source>
        <dbReference type="Proteomes" id="UP000003598"/>
    </source>
</evidence>